<dbReference type="Pfam" id="PF00085">
    <property type="entry name" value="Thioredoxin"/>
    <property type="match status" value="1"/>
</dbReference>
<organism evidence="2 3">
    <name type="scientific">Candidatus Thiothrix anitrata</name>
    <dbReference type="NCBI Taxonomy" id="2823902"/>
    <lineage>
        <taxon>Bacteria</taxon>
        <taxon>Pseudomonadati</taxon>
        <taxon>Pseudomonadota</taxon>
        <taxon>Gammaproteobacteria</taxon>
        <taxon>Thiotrichales</taxon>
        <taxon>Thiotrichaceae</taxon>
        <taxon>Thiothrix</taxon>
    </lineage>
</organism>
<dbReference type="SUPFAM" id="SSF48452">
    <property type="entry name" value="TPR-like"/>
    <property type="match status" value="1"/>
</dbReference>
<dbReference type="InterPro" id="IPR013766">
    <property type="entry name" value="Thioredoxin_domain"/>
</dbReference>
<dbReference type="InterPro" id="IPR036249">
    <property type="entry name" value="Thioredoxin-like_sf"/>
</dbReference>
<evidence type="ECO:0000313" key="3">
    <source>
        <dbReference type="Proteomes" id="UP000672027"/>
    </source>
</evidence>
<dbReference type="PANTHER" id="PTHR45663:SF11">
    <property type="entry name" value="GEO12009P1"/>
    <property type="match status" value="1"/>
</dbReference>
<gene>
    <name evidence="2" type="ORF">J8380_10890</name>
</gene>
<proteinExistence type="predicted"/>
<dbReference type="Gene3D" id="3.40.30.10">
    <property type="entry name" value="Glutaredoxin"/>
    <property type="match status" value="1"/>
</dbReference>
<dbReference type="CDD" id="cd02947">
    <property type="entry name" value="TRX_family"/>
    <property type="match status" value="1"/>
</dbReference>
<dbReference type="Gene3D" id="1.25.40.10">
    <property type="entry name" value="Tetratricopeptide repeat domain"/>
    <property type="match status" value="2"/>
</dbReference>
<dbReference type="RefSeq" id="WP_210225674.1">
    <property type="nucleotide sequence ID" value="NZ_CP072800.1"/>
</dbReference>
<dbReference type="EMBL" id="CP072800">
    <property type="protein sequence ID" value="QTR48793.1"/>
    <property type="molecule type" value="Genomic_DNA"/>
</dbReference>
<reference evidence="2 3" key="1">
    <citation type="submission" date="2021-04" db="EMBL/GenBank/DDBJ databases">
        <title>Genomics, taxonomy and metabolism of representatives of sulfur bacteria of the genus Thiothrix: Thiothrix fructosivorans QT, Thiothrix unzii A1T and three new species, Thiothrix subterranea sp. nov., Thiothrix litoralis sp. nov. and 'Candidatus Thiothrix anitrata' sp. nov.</title>
        <authorList>
            <person name="Ravin N.V."/>
            <person name="Smolyakov D."/>
            <person name="Rudenko T.S."/>
            <person name="Mardanov A.V."/>
            <person name="Beletsky A.V."/>
            <person name="Markov N.D."/>
            <person name="Fomenkov A.I."/>
            <person name="Roberts R.J."/>
            <person name="Karnachuk O.V."/>
            <person name="Novikov A."/>
            <person name="Grabovich M.Y."/>
        </authorList>
    </citation>
    <scope>NUCLEOTIDE SEQUENCE [LARGE SCALE GENOMIC DNA]</scope>
    <source>
        <strain evidence="2 3">A52</strain>
    </source>
</reference>
<dbReference type="PANTHER" id="PTHR45663">
    <property type="entry name" value="GEO12009P1"/>
    <property type="match status" value="1"/>
</dbReference>
<name>A0ABX7X1Y6_9GAMM</name>
<dbReference type="Pfam" id="PF14559">
    <property type="entry name" value="TPR_19"/>
    <property type="match status" value="1"/>
</dbReference>
<dbReference type="PROSITE" id="PS51352">
    <property type="entry name" value="THIOREDOXIN_2"/>
    <property type="match status" value="1"/>
</dbReference>
<protein>
    <submittedName>
        <fullName evidence="2">Tetratricopeptide repeat protein</fullName>
    </submittedName>
</protein>
<dbReference type="Pfam" id="PF14561">
    <property type="entry name" value="TPR_20"/>
    <property type="match status" value="1"/>
</dbReference>
<keyword evidence="3" id="KW-1185">Reference proteome</keyword>
<sequence length="290" mass="32474">MSQADALIFEISKKSFDTSVLLNSHKLPVVVEFMAVWSEPCIHLEASLVALAKEFAGQFIFAKVDMDEQPELIKEYAVKNVPTLKVFRGGEVVRTEEGLLETDELRQLLKTFGVFRKSDEMRMQARQQHLAGDTIAAVNLLTQAIQQDPSNTRVAMDMVQIMLDIGQLEPAKSLFNRLPDSAKQTDTGRSLIGQLTFQDFASKTAGKDTLLQRVTVNPADYDAHFDLAICLVAEHQYHEAMEHLFNIFNTAPDYKGGAVKEMIINLINMLMPNEPEMAKAFRRRLGGALS</sequence>
<evidence type="ECO:0000313" key="2">
    <source>
        <dbReference type="EMBL" id="QTR48793.1"/>
    </source>
</evidence>
<evidence type="ECO:0000259" key="1">
    <source>
        <dbReference type="PROSITE" id="PS51352"/>
    </source>
</evidence>
<dbReference type="SUPFAM" id="SSF52833">
    <property type="entry name" value="Thioredoxin-like"/>
    <property type="match status" value="1"/>
</dbReference>
<feature type="domain" description="Thioredoxin" evidence="1">
    <location>
        <begin position="2"/>
        <end position="114"/>
    </location>
</feature>
<dbReference type="InterPro" id="IPR011990">
    <property type="entry name" value="TPR-like_helical_dom_sf"/>
</dbReference>
<accession>A0ABX7X1Y6</accession>
<dbReference type="Proteomes" id="UP000672027">
    <property type="component" value="Chromosome"/>
</dbReference>